<dbReference type="GeneID" id="17350813"/>
<dbReference type="KEGG" id="cvr:CHLNCDRAFT_141012"/>
<gene>
    <name evidence="1" type="ORF">CHLNCDRAFT_141012</name>
</gene>
<dbReference type="OrthoDB" id="71307at2759"/>
<dbReference type="InParanoid" id="E1ZRZ3"/>
<dbReference type="RefSeq" id="XP_005843493.1">
    <property type="nucleotide sequence ID" value="XM_005843431.1"/>
</dbReference>
<reference evidence="1 2" key="1">
    <citation type="journal article" date="2010" name="Plant Cell">
        <title>The Chlorella variabilis NC64A genome reveals adaptation to photosymbiosis, coevolution with viruses, and cryptic sex.</title>
        <authorList>
            <person name="Blanc G."/>
            <person name="Duncan G."/>
            <person name="Agarkova I."/>
            <person name="Borodovsky M."/>
            <person name="Gurnon J."/>
            <person name="Kuo A."/>
            <person name="Lindquist E."/>
            <person name="Lucas S."/>
            <person name="Pangilinan J."/>
            <person name="Polle J."/>
            <person name="Salamov A."/>
            <person name="Terry A."/>
            <person name="Yamada T."/>
            <person name="Dunigan D.D."/>
            <person name="Grigoriev I.V."/>
            <person name="Claverie J.M."/>
            <person name="Van Etten J.L."/>
        </authorList>
    </citation>
    <scope>NUCLEOTIDE SEQUENCE [LARGE SCALE GENOMIC DNA]</scope>
    <source>
        <strain evidence="1 2">NC64A</strain>
    </source>
</reference>
<name>E1ZRZ3_CHLVA</name>
<dbReference type="Proteomes" id="UP000008141">
    <property type="component" value="Unassembled WGS sequence"/>
</dbReference>
<keyword evidence="2" id="KW-1185">Reference proteome</keyword>
<sequence length="265" mass="30150">MTVPTWMKQDELDVLPEPEEVEVVINGYTWPGIEYGEPPSCAYTFFEYIDALRLGQVERFKQEIEPACKLWYFPTLDRGAGAALHMAADHGQLAVARFLVEQRGVEVNQRDSGRGWTPLMRCARMAHYKNAPYLQARPLGCWLAGWLAGGVFACWERRYLWEPGAVRAELARLVERYAAVPKKPAYRYEGPSFGDGGRRLMAAWNSLPKLYPPKNWRPPPPAGYEDAQGARLAAVEPWRPAGDNDGSLFMRPMTEEELRWQAENC</sequence>
<dbReference type="SUPFAM" id="SSF48403">
    <property type="entry name" value="Ankyrin repeat"/>
    <property type="match status" value="1"/>
</dbReference>
<evidence type="ECO:0000313" key="1">
    <source>
        <dbReference type="EMBL" id="EFN51391.1"/>
    </source>
</evidence>
<evidence type="ECO:0000313" key="2">
    <source>
        <dbReference type="Proteomes" id="UP000008141"/>
    </source>
</evidence>
<proteinExistence type="predicted"/>
<dbReference type="InterPro" id="IPR036770">
    <property type="entry name" value="Ankyrin_rpt-contain_sf"/>
</dbReference>
<dbReference type="STRING" id="554065.E1ZRZ3"/>
<dbReference type="EMBL" id="GL433864">
    <property type="protein sequence ID" value="EFN51391.1"/>
    <property type="molecule type" value="Genomic_DNA"/>
</dbReference>
<accession>E1ZRZ3</accession>
<dbReference type="Pfam" id="PF13637">
    <property type="entry name" value="Ank_4"/>
    <property type="match status" value="1"/>
</dbReference>
<dbReference type="AlphaFoldDB" id="E1ZRZ3"/>
<protein>
    <submittedName>
        <fullName evidence="1">Uncharacterized protein</fullName>
    </submittedName>
</protein>
<dbReference type="InterPro" id="IPR002110">
    <property type="entry name" value="Ankyrin_rpt"/>
</dbReference>
<organism evidence="2">
    <name type="scientific">Chlorella variabilis</name>
    <name type="common">Green alga</name>
    <dbReference type="NCBI Taxonomy" id="554065"/>
    <lineage>
        <taxon>Eukaryota</taxon>
        <taxon>Viridiplantae</taxon>
        <taxon>Chlorophyta</taxon>
        <taxon>core chlorophytes</taxon>
        <taxon>Trebouxiophyceae</taxon>
        <taxon>Chlorellales</taxon>
        <taxon>Chlorellaceae</taxon>
        <taxon>Chlorella clade</taxon>
        <taxon>Chlorella</taxon>
    </lineage>
</organism>
<dbReference type="Gene3D" id="1.25.40.20">
    <property type="entry name" value="Ankyrin repeat-containing domain"/>
    <property type="match status" value="1"/>
</dbReference>